<dbReference type="InterPro" id="IPR025445">
    <property type="entry name" value="DUF4191"/>
</dbReference>
<dbReference type="OrthoDB" id="8479889at2"/>
<keyword evidence="2" id="KW-1133">Transmembrane helix</keyword>
<evidence type="ECO:0000256" key="2">
    <source>
        <dbReference type="SAM" id="Phobius"/>
    </source>
</evidence>
<feature type="transmembrane region" description="Helical" evidence="2">
    <location>
        <begin position="55"/>
        <end position="76"/>
    </location>
</feature>
<keyword evidence="2" id="KW-0472">Membrane</keyword>
<dbReference type="Proteomes" id="UP000062833">
    <property type="component" value="Chromosome"/>
</dbReference>
<dbReference type="PATRIC" id="fig|656366.3.peg.1103"/>
<accession>A0A0M3UFS7</accession>
<dbReference type="EMBL" id="CP012677">
    <property type="protein sequence ID" value="ALE91855.1"/>
    <property type="molecule type" value="Genomic_DNA"/>
</dbReference>
<keyword evidence="2" id="KW-0812">Transmembrane</keyword>
<dbReference type="RefSeq" id="WP_062006229.1">
    <property type="nucleotide sequence ID" value="NZ_CP012677.1"/>
</dbReference>
<evidence type="ECO:0008006" key="5">
    <source>
        <dbReference type="Google" id="ProtNLM"/>
    </source>
</evidence>
<feature type="compositionally biased region" description="Basic and acidic residues" evidence="1">
    <location>
        <begin position="242"/>
        <end position="256"/>
    </location>
</feature>
<proteinExistence type="predicted"/>
<feature type="transmembrane region" description="Helical" evidence="2">
    <location>
        <begin position="82"/>
        <end position="101"/>
    </location>
</feature>
<evidence type="ECO:0000313" key="3">
    <source>
        <dbReference type="EMBL" id="ALE91855.1"/>
    </source>
</evidence>
<protein>
    <recommendedName>
        <fullName evidence="5">FoF1-type ATP synthase assembly protein I</fullName>
    </recommendedName>
</protein>
<organism evidence="3 4">
    <name type="scientific">Arthrobacter alpinus</name>
    <dbReference type="NCBI Taxonomy" id="656366"/>
    <lineage>
        <taxon>Bacteria</taxon>
        <taxon>Bacillati</taxon>
        <taxon>Actinomycetota</taxon>
        <taxon>Actinomycetes</taxon>
        <taxon>Micrococcales</taxon>
        <taxon>Micrococcaceae</taxon>
        <taxon>Arthrobacter</taxon>
    </lineage>
</organism>
<gene>
    <name evidence="3" type="ORF">AOC05_05125</name>
</gene>
<evidence type="ECO:0000256" key="1">
    <source>
        <dbReference type="SAM" id="MobiDB-lite"/>
    </source>
</evidence>
<feature type="region of interest" description="Disordered" evidence="1">
    <location>
        <begin position="232"/>
        <end position="256"/>
    </location>
</feature>
<feature type="compositionally biased region" description="Basic and acidic residues" evidence="1">
    <location>
        <begin position="1"/>
        <end position="16"/>
    </location>
</feature>
<dbReference type="AlphaFoldDB" id="A0A0M3UFS7"/>
<keyword evidence="4" id="KW-1185">Reference proteome</keyword>
<evidence type="ECO:0000313" key="4">
    <source>
        <dbReference type="Proteomes" id="UP000062833"/>
    </source>
</evidence>
<dbReference type="Pfam" id="PF13829">
    <property type="entry name" value="DUF4191"/>
    <property type="match status" value="1"/>
</dbReference>
<sequence>MAKTTDSGHLDADKPKRSLFSRTPKADKPKKVKKPGRIKQMVDIFKMTRRHDPMVLWLMLGAFFGLILVSLLVTLLVSPGNWITGLLLGIPLGLLGALLIMSRRAERAAYAQIEGKPGAAGAALSSLKRGWIFDEQPAAVNPRTQDVVFRAIGKPGIILVTEGPSARVKGLVDAERRRLNRILPNVTVTVIETGKGEGQTSIAKVTKKMNKLKGELTKVEVSAVNKRISSMGNKLPIPKGIDPYKARPDRKASRGR</sequence>
<feature type="region of interest" description="Disordered" evidence="1">
    <location>
        <begin position="1"/>
        <end position="33"/>
    </location>
</feature>
<name>A0A0M3UFS7_9MICC</name>
<reference evidence="4" key="1">
    <citation type="submission" date="2015-09" db="EMBL/GenBank/DDBJ databases">
        <title>Complete genome of Arthrobacter alpinus strain R3.8.</title>
        <authorList>
            <person name="See-Too W.S."/>
            <person name="Chan K.G."/>
        </authorList>
    </citation>
    <scope>NUCLEOTIDE SEQUENCE [LARGE SCALE GENOMIC DNA]</scope>
    <source>
        <strain evidence="4">R3.8</strain>
    </source>
</reference>
<dbReference type="KEGG" id="aaq:AOC05_05125"/>